<evidence type="ECO:0000259" key="1">
    <source>
        <dbReference type="Pfam" id="PF01402"/>
    </source>
</evidence>
<comment type="caution">
    <text evidence="2">The sequence shown here is derived from an EMBL/GenBank/DDBJ whole genome shotgun (WGS) entry which is preliminary data.</text>
</comment>
<dbReference type="RefSeq" id="WP_099753331.1">
    <property type="nucleotide sequence ID" value="NZ_CAKKMT010000007.1"/>
</dbReference>
<dbReference type="CDD" id="cd22233">
    <property type="entry name" value="RHH_CopAso-like"/>
    <property type="match status" value="1"/>
</dbReference>
<accession>A0ABU8DD61</accession>
<dbReference type="PANTHER" id="PTHR40688">
    <property type="match status" value="1"/>
</dbReference>
<dbReference type="EMBL" id="JBANEI010000003">
    <property type="protein sequence ID" value="MEI2681431.1"/>
    <property type="molecule type" value="Genomic_DNA"/>
</dbReference>
<evidence type="ECO:0000313" key="2">
    <source>
        <dbReference type="EMBL" id="MEI2681431.1"/>
    </source>
</evidence>
<dbReference type="InterPro" id="IPR010985">
    <property type="entry name" value="Ribbon_hlx_hlx"/>
</dbReference>
<name>A0ABU8DD61_ERWAP</name>
<proteinExistence type="predicted"/>
<dbReference type="InterPro" id="IPR052991">
    <property type="entry name" value="Non-func_TypeII_TA_Antitoxin"/>
</dbReference>
<dbReference type="GeneID" id="89474889"/>
<organism evidence="2 3">
    <name type="scientific">Erwinia aphidicola</name>
    <dbReference type="NCBI Taxonomy" id="68334"/>
    <lineage>
        <taxon>Bacteria</taxon>
        <taxon>Pseudomonadati</taxon>
        <taxon>Pseudomonadota</taxon>
        <taxon>Gammaproteobacteria</taxon>
        <taxon>Enterobacterales</taxon>
        <taxon>Erwiniaceae</taxon>
        <taxon>Erwinia</taxon>
    </lineage>
</organism>
<protein>
    <submittedName>
        <fullName evidence="2">Ribbon-helix-helix domain-containing protein</fullName>
    </submittedName>
</protein>
<reference evidence="2 3" key="1">
    <citation type="submission" date="2024-02" db="EMBL/GenBank/DDBJ databases">
        <title>First report Erwinia aphidicola in onion in Chile.</title>
        <authorList>
            <person name="Valenzuela M."/>
            <person name="Pena M."/>
            <person name="Dutta B."/>
        </authorList>
    </citation>
    <scope>NUCLEOTIDE SEQUENCE [LARGE SCALE GENOMIC DNA]</scope>
    <source>
        <strain evidence="2 3">QCJ3A</strain>
    </source>
</reference>
<gene>
    <name evidence="2" type="ORF">V8N49_07095</name>
</gene>
<evidence type="ECO:0000313" key="3">
    <source>
        <dbReference type="Proteomes" id="UP001306592"/>
    </source>
</evidence>
<dbReference type="InterPro" id="IPR013321">
    <property type="entry name" value="Arc_rbn_hlx_hlx"/>
</dbReference>
<dbReference type="Proteomes" id="UP001306592">
    <property type="component" value="Unassembled WGS sequence"/>
</dbReference>
<feature type="domain" description="Ribbon-helix-helix protein CopG" evidence="1">
    <location>
        <begin position="8"/>
        <end position="47"/>
    </location>
</feature>
<dbReference type="PANTHER" id="PTHR40688:SF2">
    <property type="entry name" value="RIBBON-HELIX-HELIX PROTEIN COPG DOMAIN-CONTAINING PROTEIN"/>
    <property type="match status" value="1"/>
</dbReference>
<keyword evidence="3" id="KW-1185">Reference proteome</keyword>
<dbReference type="Pfam" id="PF01402">
    <property type="entry name" value="RHH_1"/>
    <property type="match status" value="1"/>
</dbReference>
<sequence length="93" mass="10356">MGQSNTRVVTAHVPIEMAEKLDLLATSYDRSRGWLVKQAIQAMIDQEERRHQMTLEALAAVDEGRVVAHDDVMKWANSLSTDSPLALPKAGRK</sequence>
<dbReference type="Gene3D" id="1.10.1220.10">
    <property type="entry name" value="Met repressor-like"/>
    <property type="match status" value="1"/>
</dbReference>
<dbReference type="SUPFAM" id="SSF47598">
    <property type="entry name" value="Ribbon-helix-helix"/>
    <property type="match status" value="1"/>
</dbReference>
<dbReference type="InterPro" id="IPR002145">
    <property type="entry name" value="CopG"/>
</dbReference>